<evidence type="ECO:0000313" key="3">
    <source>
        <dbReference type="Proteomes" id="UP000254150"/>
    </source>
</evidence>
<reference evidence="2 3" key="1">
    <citation type="submission" date="2018-06" db="EMBL/GenBank/DDBJ databases">
        <authorList>
            <consortium name="Pathogen Informatics"/>
            <person name="Doyle S."/>
        </authorList>
    </citation>
    <scope>NUCLEOTIDE SEQUENCE [LARGE SCALE GENOMIC DNA]</scope>
    <source>
        <strain evidence="2 3">NCTC7807</strain>
    </source>
</reference>
<evidence type="ECO:0000256" key="1">
    <source>
        <dbReference type="SAM" id="MobiDB-lite"/>
    </source>
</evidence>
<gene>
    <name evidence="2" type="ORF">NCTC7807_00117</name>
</gene>
<accession>A0A380MK09</accession>
<dbReference type="Proteomes" id="UP000254150">
    <property type="component" value="Unassembled WGS sequence"/>
</dbReference>
<protein>
    <submittedName>
        <fullName evidence="2">Uncharacterized protein</fullName>
    </submittedName>
</protein>
<organism evidence="2 3">
    <name type="scientific">Streptomyces griseus</name>
    <dbReference type="NCBI Taxonomy" id="1911"/>
    <lineage>
        <taxon>Bacteria</taxon>
        <taxon>Bacillati</taxon>
        <taxon>Actinomycetota</taxon>
        <taxon>Actinomycetes</taxon>
        <taxon>Kitasatosporales</taxon>
        <taxon>Streptomycetaceae</taxon>
        <taxon>Streptomyces</taxon>
    </lineage>
</organism>
<feature type="region of interest" description="Disordered" evidence="1">
    <location>
        <begin position="40"/>
        <end position="160"/>
    </location>
</feature>
<proteinExistence type="predicted"/>
<name>A0A380MK09_STRGR</name>
<sequence>MCGGACARSCRLRLGTPGSCCVLTPGRTRPRGGQVVGVARGTSRSAAGGGALPLDVPSRRTASAGAGRAWTADAGRSARPPSSRTRPGFARRRQAGPRLGAQGAGRAGAVVRGGTRRLRTRSRFSSGDGRAGTPVPPSRAGTGGAGAAGRPHGWTVSGAPTPRACARGECGRVGDGRGPRAVWWRHQSSRPAAGGLACRALAVRPRCPAPGRSGHPGRLRQFPLKRLSGCRGRTRPASRSPPGGPATVRSASGDPQGGGTTAPQPKTLLVRGASRAAPGRRLRPQLRRAGGDPRVTGEGGKGGAQRLRPAGLHVTPGPGSTP</sequence>
<feature type="region of interest" description="Disordered" evidence="1">
    <location>
        <begin position="209"/>
        <end position="322"/>
    </location>
</feature>
<dbReference type="EMBL" id="UHID01000001">
    <property type="protein sequence ID" value="SUO92975.1"/>
    <property type="molecule type" value="Genomic_DNA"/>
</dbReference>
<feature type="compositionally biased region" description="Low complexity" evidence="1">
    <location>
        <begin position="59"/>
        <end position="87"/>
    </location>
</feature>
<dbReference type="AlphaFoldDB" id="A0A380MK09"/>
<evidence type="ECO:0000313" key="2">
    <source>
        <dbReference type="EMBL" id="SUO92975.1"/>
    </source>
</evidence>